<dbReference type="AlphaFoldDB" id="A0A0G1B2D8"/>
<feature type="transmembrane region" description="Helical" evidence="1">
    <location>
        <begin position="277"/>
        <end position="300"/>
    </location>
</feature>
<keyword evidence="1" id="KW-1133">Transmembrane helix</keyword>
<comment type="caution">
    <text evidence="2">The sequence shown here is derived from an EMBL/GenBank/DDBJ whole genome shotgun (WGS) entry which is preliminary data.</text>
</comment>
<evidence type="ECO:0000256" key="1">
    <source>
        <dbReference type="SAM" id="Phobius"/>
    </source>
</evidence>
<organism evidence="2 3">
    <name type="scientific">Candidatus Kuenenbacteria bacterium GW2011_GWA2_42_15</name>
    <dbReference type="NCBI Taxonomy" id="1618677"/>
    <lineage>
        <taxon>Bacteria</taxon>
        <taxon>Candidatus Kueneniibacteriota</taxon>
    </lineage>
</organism>
<feature type="transmembrane region" description="Helical" evidence="1">
    <location>
        <begin position="176"/>
        <end position="203"/>
    </location>
</feature>
<feature type="transmembrane region" description="Helical" evidence="1">
    <location>
        <begin position="81"/>
        <end position="103"/>
    </location>
</feature>
<dbReference type="Proteomes" id="UP000034516">
    <property type="component" value="Unassembled WGS sequence"/>
</dbReference>
<evidence type="ECO:0008006" key="4">
    <source>
        <dbReference type="Google" id="ProtNLM"/>
    </source>
</evidence>
<evidence type="ECO:0000313" key="3">
    <source>
        <dbReference type="Proteomes" id="UP000034516"/>
    </source>
</evidence>
<name>A0A0G1B2D8_9BACT</name>
<dbReference type="EMBL" id="LCCW01000041">
    <property type="protein sequence ID" value="KKS40466.1"/>
    <property type="molecule type" value="Genomic_DNA"/>
</dbReference>
<gene>
    <name evidence="2" type="ORF">UV02_C0041G0008</name>
</gene>
<feature type="transmembrane region" description="Helical" evidence="1">
    <location>
        <begin position="21"/>
        <end position="40"/>
    </location>
</feature>
<keyword evidence="1" id="KW-0472">Membrane</keyword>
<protein>
    <recommendedName>
        <fullName evidence="4">Glycerophosphoryl diester phosphodiesterase membrane domain-containing protein</fullName>
    </recommendedName>
</protein>
<accession>A0A0G1B2D8</accession>
<keyword evidence="1" id="KW-0812">Transmembrane</keyword>
<feature type="transmembrane region" description="Helical" evidence="1">
    <location>
        <begin position="251"/>
        <end position="270"/>
    </location>
</feature>
<sequence>MEPIYRPILKKAWLITWRFKYLWFFGLFAALLGSGGLYNFDLSVDKASDQGTWLLKLKEFFSGNLFADLGAGAAGTGSFNVWLMVLLVVVAVLGIFLFWLSVVSQGALIYGAREANQGRILFFSEAFNKGRKKFFSLFVLNVVMALVALLILAVTTLPFLLLVFKPELASTAASLFVAISFIILAPLGFILSFVVRYGLIFVVNKDRSIWAAISEARNMFKKNWLPSLEMAILIWLIYIVLGLVLGLLTKYIILPVIVYIFALFVNTYAGSELLVQALVTFGLIVYLAISLLIAAAVSVFETSSWVLLFERLNNDEVESKVVRLVSAALAGNREPDKLLPKPEGQPELLTAQPRKVTVKKIIKKKALKDGEATE</sequence>
<reference evidence="2 3" key="1">
    <citation type="journal article" date="2015" name="Nature">
        <title>rRNA introns, odd ribosomes, and small enigmatic genomes across a large radiation of phyla.</title>
        <authorList>
            <person name="Brown C.T."/>
            <person name="Hug L.A."/>
            <person name="Thomas B.C."/>
            <person name="Sharon I."/>
            <person name="Castelle C.J."/>
            <person name="Singh A."/>
            <person name="Wilkins M.J."/>
            <person name="Williams K.H."/>
            <person name="Banfield J.F."/>
        </authorList>
    </citation>
    <scope>NUCLEOTIDE SEQUENCE [LARGE SCALE GENOMIC DNA]</scope>
</reference>
<feature type="transmembrane region" description="Helical" evidence="1">
    <location>
        <begin position="137"/>
        <end position="164"/>
    </location>
</feature>
<proteinExistence type="predicted"/>
<evidence type="ECO:0000313" key="2">
    <source>
        <dbReference type="EMBL" id="KKS40466.1"/>
    </source>
</evidence>
<feature type="transmembrane region" description="Helical" evidence="1">
    <location>
        <begin position="224"/>
        <end position="245"/>
    </location>
</feature>